<accession>A0A1L9QL97</accession>
<dbReference type="Proteomes" id="UP000183940">
    <property type="component" value="Unassembled WGS sequence"/>
</dbReference>
<evidence type="ECO:0000313" key="1">
    <source>
        <dbReference type="EMBL" id="OJJ18995.1"/>
    </source>
</evidence>
<dbReference type="EMBL" id="MLAW01000053">
    <property type="protein sequence ID" value="OJJ18995.1"/>
    <property type="molecule type" value="Genomic_DNA"/>
</dbReference>
<evidence type="ECO:0000313" key="2">
    <source>
        <dbReference type="Proteomes" id="UP000183940"/>
    </source>
</evidence>
<protein>
    <submittedName>
        <fullName evidence="1">Uncharacterized protein</fullName>
    </submittedName>
</protein>
<proteinExistence type="predicted"/>
<keyword evidence="2" id="KW-1185">Reference proteome</keyword>
<gene>
    <name evidence="1" type="ORF">BI308_21795</name>
</gene>
<dbReference type="AlphaFoldDB" id="A0A1L9QL97"/>
<comment type="caution">
    <text evidence="1">The sequence shown here is derived from an EMBL/GenBank/DDBJ whole genome shotgun (WGS) entry which is preliminary data.</text>
</comment>
<organism evidence="1 2">
    <name type="scientific">Roseofilum reptotaenium AO1-A</name>
    <dbReference type="NCBI Taxonomy" id="1925591"/>
    <lineage>
        <taxon>Bacteria</taxon>
        <taxon>Bacillati</taxon>
        <taxon>Cyanobacteriota</taxon>
        <taxon>Cyanophyceae</taxon>
        <taxon>Desertifilales</taxon>
        <taxon>Desertifilaceae</taxon>
        <taxon>Roseofilum</taxon>
    </lineage>
</organism>
<sequence length="59" mass="6616">MSEQTCPVCGVKIQKMVGSDRVLFSYGPPATRDKLWQKVCQYVQKPSCINQDQANNPAK</sequence>
<name>A0A1L9QL97_9CYAN</name>
<reference evidence="1" key="1">
    <citation type="submission" date="2016-10" db="EMBL/GenBank/DDBJ databases">
        <title>CRISPR-Cas defence system in Roseofilum reptotaenium: evidence of a bacteriophage-cyanobacterium arms race in the coral black band disease.</title>
        <authorList>
            <person name="Buerger P."/>
            <person name="Wood-Charlson E.M."/>
            <person name="Weynberg K.D."/>
            <person name="Willis B."/>
            <person name="Van Oppen M.J."/>
        </authorList>
    </citation>
    <scope>NUCLEOTIDE SEQUENCE [LARGE SCALE GENOMIC DNA]</scope>
    <source>
        <strain evidence="1">AO1-A</strain>
    </source>
</reference>